<evidence type="ECO:0000313" key="3">
    <source>
        <dbReference type="EMBL" id="GAA5000356.1"/>
    </source>
</evidence>
<dbReference type="EMBL" id="BAABIV010000021">
    <property type="protein sequence ID" value="GAA5000356.1"/>
    <property type="molecule type" value="Genomic_DNA"/>
</dbReference>
<evidence type="ECO:0000256" key="1">
    <source>
        <dbReference type="SAM" id="MobiDB-lite"/>
    </source>
</evidence>
<keyword evidence="4" id="KW-1185">Reference proteome</keyword>
<dbReference type="PANTHER" id="PTHR30619:SF1">
    <property type="entry name" value="RECOMBINATION PROTEIN 2"/>
    <property type="match status" value="1"/>
</dbReference>
<evidence type="ECO:0000313" key="4">
    <source>
        <dbReference type="Proteomes" id="UP001500610"/>
    </source>
</evidence>
<name>A0ABP9ILE6_9ACTN</name>
<accession>A0ABP9ILE6</accession>
<proteinExistence type="predicted"/>
<dbReference type="Gene3D" id="3.60.15.10">
    <property type="entry name" value="Ribonuclease Z/Hydroxyacylglutathione hydrolase-like"/>
    <property type="match status" value="1"/>
</dbReference>
<dbReference type="InterPro" id="IPR036866">
    <property type="entry name" value="RibonucZ/Hydroxyglut_hydro"/>
</dbReference>
<feature type="compositionally biased region" description="Basic and acidic residues" evidence="1">
    <location>
        <begin position="353"/>
        <end position="367"/>
    </location>
</feature>
<feature type="region of interest" description="Disordered" evidence="1">
    <location>
        <begin position="346"/>
        <end position="367"/>
    </location>
</feature>
<feature type="domain" description="Metallo-beta-lactamase" evidence="2">
    <location>
        <begin position="26"/>
        <end position="83"/>
    </location>
</feature>
<sequence>MTDPMTPAEPPLGQQLEADLAVTVLDVGHGNSAVVRDGSTCAVIDAAPGDIVQRELDRVRCNHIEHLIISHSDKDHAGGGPQILLDPLRTVGIAWFNPDAKKNSQIWERLIRAVYTRYRRGGFGGHQMLHTETPQTLYCGRARLEVCHPSFLMAGTGPTEASPAFGKLDTNTVSIVVRVHLDEEPAVLLAADMDAVALKHIQQNGQQLSAPVLVFPHHGGLPGKADPRSFAKELTELVTPRLVIFSIRGGLRPANPHQEIMAGVRLAAPDAHIACTQLSVHCHEEKQLVSDRHLAVLPAAGRKSGRSCAGSVTVTRVETGLRFDPPLEAHRSFVDGGAVANPLCRLPVPGPRKAPDTVRQKEVPDRT</sequence>
<dbReference type="PANTHER" id="PTHR30619">
    <property type="entry name" value="DNA INTERNALIZATION/COMPETENCE PROTEIN COMEC/REC2"/>
    <property type="match status" value="1"/>
</dbReference>
<gene>
    <name evidence="3" type="ORF">GCM10023257_50570</name>
</gene>
<dbReference type="InterPro" id="IPR052159">
    <property type="entry name" value="Competence_DNA_uptake"/>
</dbReference>
<dbReference type="RefSeq" id="WP_226025246.1">
    <property type="nucleotide sequence ID" value="NZ_BAABIV010000021.1"/>
</dbReference>
<dbReference type="Proteomes" id="UP001500610">
    <property type="component" value="Unassembled WGS sequence"/>
</dbReference>
<dbReference type="SUPFAM" id="SSF56281">
    <property type="entry name" value="Metallo-hydrolase/oxidoreductase"/>
    <property type="match status" value="1"/>
</dbReference>
<reference evidence="4" key="1">
    <citation type="journal article" date="2019" name="Int. J. Syst. Evol. Microbiol.">
        <title>The Global Catalogue of Microorganisms (GCM) 10K type strain sequencing project: providing services to taxonomists for standard genome sequencing and annotation.</title>
        <authorList>
            <consortium name="The Broad Institute Genomics Platform"/>
            <consortium name="The Broad Institute Genome Sequencing Center for Infectious Disease"/>
            <person name="Wu L."/>
            <person name="Ma J."/>
        </authorList>
    </citation>
    <scope>NUCLEOTIDE SEQUENCE [LARGE SCALE GENOMIC DNA]</scope>
    <source>
        <strain evidence="4">JCM 17657</strain>
    </source>
</reference>
<dbReference type="InterPro" id="IPR001279">
    <property type="entry name" value="Metallo-B-lactamas"/>
</dbReference>
<dbReference type="Pfam" id="PF00753">
    <property type="entry name" value="Lactamase_B"/>
    <property type="match status" value="1"/>
</dbReference>
<evidence type="ECO:0000259" key="2">
    <source>
        <dbReference type="Pfam" id="PF00753"/>
    </source>
</evidence>
<comment type="caution">
    <text evidence="3">The sequence shown here is derived from an EMBL/GenBank/DDBJ whole genome shotgun (WGS) entry which is preliminary data.</text>
</comment>
<organism evidence="3 4">
    <name type="scientific">Streptomyces hyderabadensis</name>
    <dbReference type="NCBI Taxonomy" id="598549"/>
    <lineage>
        <taxon>Bacteria</taxon>
        <taxon>Bacillati</taxon>
        <taxon>Actinomycetota</taxon>
        <taxon>Actinomycetes</taxon>
        <taxon>Kitasatosporales</taxon>
        <taxon>Streptomycetaceae</taxon>
        <taxon>Streptomyces</taxon>
    </lineage>
</organism>
<protein>
    <recommendedName>
        <fullName evidence="2">Metallo-beta-lactamase domain-containing protein</fullName>
    </recommendedName>
</protein>